<comment type="caution">
    <text evidence="14">The sequence shown here is derived from an EMBL/GenBank/DDBJ whole genome shotgun (WGS) entry which is preliminary data.</text>
</comment>
<dbReference type="InterPro" id="IPR039426">
    <property type="entry name" value="TonB-dep_rcpt-like"/>
</dbReference>
<dbReference type="GO" id="GO:0015344">
    <property type="term" value="F:siderophore uptake transmembrane transporter activity"/>
    <property type="evidence" value="ECO:0007669"/>
    <property type="project" value="TreeGrafter"/>
</dbReference>
<evidence type="ECO:0000256" key="7">
    <source>
        <dbReference type="ARBA" id="ARBA00023136"/>
    </source>
</evidence>
<feature type="domain" description="TonB-dependent receptor plug" evidence="13">
    <location>
        <begin position="52"/>
        <end position="134"/>
    </location>
</feature>
<dbReference type="InterPro" id="IPR000531">
    <property type="entry name" value="Beta-barrel_TonB"/>
</dbReference>
<evidence type="ECO:0000256" key="4">
    <source>
        <dbReference type="ARBA" id="ARBA00022452"/>
    </source>
</evidence>
<dbReference type="InterPro" id="IPR037066">
    <property type="entry name" value="Plug_dom_sf"/>
</dbReference>
<keyword evidence="8" id="KW-0675">Receptor</keyword>
<dbReference type="STRING" id="1000565.METUNv1_00197"/>
<dbReference type="Gene3D" id="2.40.170.20">
    <property type="entry name" value="TonB-dependent receptor, beta-barrel domain"/>
    <property type="match status" value="1"/>
</dbReference>
<dbReference type="GO" id="GO:0009279">
    <property type="term" value="C:cell outer membrane"/>
    <property type="evidence" value="ECO:0007669"/>
    <property type="project" value="UniProtKB-SubCell"/>
</dbReference>
<feature type="chain" id="PRO_5003325611" evidence="11">
    <location>
        <begin position="23"/>
        <end position="668"/>
    </location>
</feature>
<evidence type="ECO:0000256" key="3">
    <source>
        <dbReference type="ARBA" id="ARBA00022448"/>
    </source>
</evidence>
<keyword evidence="9" id="KW-0998">Cell outer membrane</keyword>
<keyword evidence="11" id="KW-0732">Signal</keyword>
<dbReference type="AlphaFoldDB" id="F5R792"/>
<keyword evidence="3" id="KW-0813">Transport</keyword>
<keyword evidence="5" id="KW-0812">Transmembrane</keyword>
<comment type="subcellular location">
    <subcellularLocation>
        <location evidence="1">Cell outer membrane</location>
        <topology evidence="1">Multi-pass membrane protein</topology>
    </subcellularLocation>
</comment>
<evidence type="ECO:0000256" key="5">
    <source>
        <dbReference type="ARBA" id="ARBA00022692"/>
    </source>
</evidence>
<dbReference type="RefSeq" id="WP_008057934.1">
    <property type="nucleotide sequence ID" value="NZ_AFHG01000028.1"/>
</dbReference>
<dbReference type="Gene3D" id="2.170.130.10">
    <property type="entry name" value="TonB-dependent receptor, plug domain"/>
    <property type="match status" value="1"/>
</dbReference>
<dbReference type="PANTHER" id="PTHR30069:SF49">
    <property type="entry name" value="OUTER MEMBRANE PROTEIN C"/>
    <property type="match status" value="1"/>
</dbReference>
<evidence type="ECO:0000256" key="10">
    <source>
        <dbReference type="RuleBase" id="RU003357"/>
    </source>
</evidence>
<feature type="signal peptide" evidence="11">
    <location>
        <begin position="1"/>
        <end position="22"/>
    </location>
</feature>
<dbReference type="Pfam" id="PF00593">
    <property type="entry name" value="TonB_dep_Rec_b-barrel"/>
    <property type="match status" value="1"/>
</dbReference>
<evidence type="ECO:0000256" key="1">
    <source>
        <dbReference type="ARBA" id="ARBA00004571"/>
    </source>
</evidence>
<proteinExistence type="inferred from homology"/>
<dbReference type="Proteomes" id="UP000005019">
    <property type="component" value="Unassembled WGS sequence"/>
</dbReference>
<dbReference type="InterPro" id="IPR012910">
    <property type="entry name" value="Plug_dom"/>
</dbReference>
<evidence type="ECO:0000256" key="11">
    <source>
        <dbReference type="SAM" id="SignalP"/>
    </source>
</evidence>
<organism evidence="14 15">
    <name type="scientific">Methyloversatilis universalis (strain ATCC BAA-1314 / DSM 25237 / JCM 13912 / CCUG 52030 / FAM5)</name>
    <dbReference type="NCBI Taxonomy" id="1000565"/>
    <lineage>
        <taxon>Bacteria</taxon>
        <taxon>Pseudomonadati</taxon>
        <taxon>Pseudomonadota</taxon>
        <taxon>Betaproteobacteria</taxon>
        <taxon>Nitrosomonadales</taxon>
        <taxon>Sterolibacteriaceae</taxon>
        <taxon>Methyloversatilis</taxon>
    </lineage>
</organism>
<dbReference type="PANTHER" id="PTHR30069">
    <property type="entry name" value="TONB-DEPENDENT OUTER MEMBRANE RECEPTOR"/>
    <property type="match status" value="1"/>
</dbReference>
<evidence type="ECO:0000313" key="15">
    <source>
        <dbReference type="Proteomes" id="UP000005019"/>
    </source>
</evidence>
<evidence type="ECO:0000256" key="2">
    <source>
        <dbReference type="ARBA" id="ARBA00009810"/>
    </source>
</evidence>
<evidence type="ECO:0000313" key="14">
    <source>
        <dbReference type="EMBL" id="EGK73567.1"/>
    </source>
</evidence>
<name>F5R792_METUF</name>
<keyword evidence="4" id="KW-1134">Transmembrane beta strand</keyword>
<dbReference type="EMBL" id="AFHG01000028">
    <property type="protein sequence ID" value="EGK73567.1"/>
    <property type="molecule type" value="Genomic_DNA"/>
</dbReference>
<dbReference type="OrthoDB" id="9795928at2"/>
<evidence type="ECO:0000256" key="6">
    <source>
        <dbReference type="ARBA" id="ARBA00023077"/>
    </source>
</evidence>
<evidence type="ECO:0000259" key="12">
    <source>
        <dbReference type="Pfam" id="PF00593"/>
    </source>
</evidence>
<dbReference type="GO" id="GO:0044718">
    <property type="term" value="P:siderophore transmembrane transport"/>
    <property type="evidence" value="ECO:0007669"/>
    <property type="project" value="TreeGrafter"/>
</dbReference>
<accession>F5R792</accession>
<keyword evidence="6 10" id="KW-0798">TonB box</keyword>
<gene>
    <name evidence="14" type="ORF">METUNv1_00197</name>
</gene>
<protein>
    <submittedName>
        <fullName evidence="14">Outer membrane protein OprC complement</fullName>
    </submittedName>
</protein>
<dbReference type="Pfam" id="PF07715">
    <property type="entry name" value="Plug"/>
    <property type="match status" value="1"/>
</dbReference>
<dbReference type="eggNOG" id="COG4206">
    <property type="taxonomic scope" value="Bacteria"/>
</dbReference>
<keyword evidence="7 10" id="KW-0472">Membrane</keyword>
<keyword evidence="15" id="KW-1185">Reference proteome</keyword>
<comment type="similarity">
    <text evidence="2 10">Belongs to the TonB-dependent receptor family.</text>
</comment>
<evidence type="ECO:0000259" key="13">
    <source>
        <dbReference type="Pfam" id="PF07715"/>
    </source>
</evidence>
<dbReference type="SUPFAM" id="SSF56935">
    <property type="entry name" value="Porins"/>
    <property type="match status" value="1"/>
</dbReference>
<evidence type="ECO:0000256" key="8">
    <source>
        <dbReference type="ARBA" id="ARBA00023170"/>
    </source>
</evidence>
<feature type="domain" description="TonB-dependent receptor-like beta-barrel" evidence="12">
    <location>
        <begin position="186"/>
        <end position="627"/>
    </location>
</feature>
<reference evidence="14 15" key="1">
    <citation type="journal article" date="2011" name="J. Bacteriol.">
        <title>Genome sequence of Methyloversatilis universalis FAM5T, a methylotrophic representative of the order Rhodocyclales.</title>
        <authorList>
            <person name="Kittichotirat W."/>
            <person name="Good N.M."/>
            <person name="Hall R."/>
            <person name="Bringel F."/>
            <person name="Lajus A."/>
            <person name="Medigue C."/>
            <person name="Smalley N.E."/>
            <person name="Beck D."/>
            <person name="Bumgarner R."/>
            <person name="Vuilleumier S."/>
            <person name="Kalyuzhnaya M.G."/>
        </authorList>
    </citation>
    <scope>NUCLEOTIDE SEQUENCE [LARGE SCALE GENOMIC DNA]</scope>
    <source>
        <strain evidence="15">ATCC BAA-1314 / JCM 13912 / FAM5</strain>
    </source>
</reference>
<sequence>MNRSEFLSLAACGLLALNAAWADTVLPAVTIHGERADPLGGEVTELRDSPVGGADLAERLRDLSGFNVSRVGGTAGSVFLRGLGGARLPVVVGDAVADAACNHGMDPVTSYLQPDAYDRLTVVKGPNTVQFGPALSGLIRVEREAPEAGVRLRASATRSGFDRLDQAAEVSWAGELLWLRAGGTRNDSDNYRDGAGRRFQSFYSRYATTLAAGVKLGPDTVLEADSENGDAIAGYPAFHMDGTRFNRSVWGAKLTHRRPGRLLSALELSLRWQDINHLMDDYSYRPVKPVELVPGVLDQLPTLLMRQDQRGRSARAVVTLEPADGSTLLLGIDARDDHHFGDNLRTTRTCFTGTTNCPLFTSTRSAFYTLDARNQGAFAELTQQLGSLTLRAGLRSDRLQTRAGELRNFLGTQLLPGSFDERTEKLGSGFLRAQMRHGDGLESYLALGVAQRAASSLERASFAAFHIDAETNTELGAGLNGRSDALQWSLHAFVSRVDDFILAEQGTRALNVDARRFGGELDARWRLRQGWSVTGAASWVRADNLTQHVPLAQTSPPEMRLGLEYESGRFSAATQLRLVRRQDRVHVGYGNALGNDIGETPGFATVRVMAGWSPDSRLQLSAGIDNLFDRSYAEHISRTGVFQPAGFVQTERVNEPGRLAWLRARLAF</sequence>
<dbReference type="InterPro" id="IPR036942">
    <property type="entry name" value="Beta-barrel_TonB_sf"/>
</dbReference>
<evidence type="ECO:0000256" key="9">
    <source>
        <dbReference type="ARBA" id="ARBA00023237"/>
    </source>
</evidence>